<reference evidence="2" key="1">
    <citation type="journal article" date="2019" name="Int. J. Syst. Evol. Microbiol.">
        <title>The Global Catalogue of Microorganisms (GCM) 10K type strain sequencing project: providing services to taxonomists for standard genome sequencing and annotation.</title>
        <authorList>
            <consortium name="The Broad Institute Genomics Platform"/>
            <consortium name="The Broad Institute Genome Sequencing Center for Infectious Disease"/>
            <person name="Wu L."/>
            <person name="Ma J."/>
        </authorList>
    </citation>
    <scope>NUCLEOTIDE SEQUENCE [LARGE SCALE GENOMIC DNA]</scope>
    <source>
        <strain evidence="2">CGMCC 1.12989</strain>
    </source>
</reference>
<keyword evidence="2" id="KW-1185">Reference proteome</keyword>
<comment type="caution">
    <text evidence="1">The sequence shown here is derived from an EMBL/GenBank/DDBJ whole genome shotgun (WGS) entry which is preliminary data.</text>
</comment>
<gene>
    <name evidence="1" type="ORF">ACFO0A_00700</name>
</gene>
<sequence>MAADRAIVPIVPIVPANDRDALSIADRVWLGLPLSDEDQRAIDDAAGIDADWDEDGAPFKGGFVALDREQWDQRV</sequence>
<protein>
    <submittedName>
        <fullName evidence="1">Uncharacterized protein</fullName>
    </submittedName>
</protein>
<proteinExistence type="predicted"/>
<dbReference type="EMBL" id="JBHSDR010000003">
    <property type="protein sequence ID" value="MFC4293570.1"/>
    <property type="molecule type" value="Genomic_DNA"/>
</dbReference>
<accession>A0ABV8RKZ1</accession>
<dbReference type="Proteomes" id="UP001595828">
    <property type="component" value="Unassembled WGS sequence"/>
</dbReference>
<name>A0ABV8RKZ1_9SPHN</name>
<evidence type="ECO:0000313" key="1">
    <source>
        <dbReference type="EMBL" id="MFC4293570.1"/>
    </source>
</evidence>
<organism evidence="1 2">
    <name type="scientific">Novosphingobium tardum</name>
    <dbReference type="NCBI Taxonomy" id="1538021"/>
    <lineage>
        <taxon>Bacteria</taxon>
        <taxon>Pseudomonadati</taxon>
        <taxon>Pseudomonadota</taxon>
        <taxon>Alphaproteobacteria</taxon>
        <taxon>Sphingomonadales</taxon>
        <taxon>Sphingomonadaceae</taxon>
        <taxon>Novosphingobium</taxon>
    </lineage>
</organism>
<dbReference type="RefSeq" id="WP_379537063.1">
    <property type="nucleotide sequence ID" value="NZ_JBHSDR010000003.1"/>
</dbReference>
<evidence type="ECO:0000313" key="2">
    <source>
        <dbReference type="Proteomes" id="UP001595828"/>
    </source>
</evidence>